<dbReference type="AlphaFoldDB" id="A0A8S3AY82"/>
<dbReference type="EMBL" id="CAJOBJ010203871">
    <property type="protein sequence ID" value="CAF4991201.1"/>
    <property type="molecule type" value="Genomic_DNA"/>
</dbReference>
<organism evidence="1 3">
    <name type="scientific">Rotaria magnacalcarata</name>
    <dbReference type="NCBI Taxonomy" id="392030"/>
    <lineage>
        <taxon>Eukaryota</taxon>
        <taxon>Metazoa</taxon>
        <taxon>Spiralia</taxon>
        <taxon>Gnathifera</taxon>
        <taxon>Rotifera</taxon>
        <taxon>Eurotatoria</taxon>
        <taxon>Bdelloidea</taxon>
        <taxon>Philodinida</taxon>
        <taxon>Philodinidae</taxon>
        <taxon>Rotaria</taxon>
    </lineage>
</organism>
<dbReference type="Proteomes" id="UP000681967">
    <property type="component" value="Unassembled WGS sequence"/>
</dbReference>
<evidence type="ECO:0000313" key="1">
    <source>
        <dbReference type="EMBL" id="CAF4754180.1"/>
    </source>
</evidence>
<comment type="caution">
    <text evidence="1">The sequence shown here is derived from an EMBL/GenBank/DDBJ whole genome shotgun (WGS) entry which is preliminary data.</text>
</comment>
<feature type="non-terminal residue" evidence="1">
    <location>
        <position position="70"/>
    </location>
</feature>
<name>A0A8S3AY82_9BILA</name>
<gene>
    <name evidence="1" type="ORF">BYL167_LOCUS46228</name>
    <name evidence="2" type="ORF">GIL414_LOCUS56641</name>
</gene>
<dbReference type="InterPro" id="IPR028994">
    <property type="entry name" value="Integrin_alpha_N"/>
</dbReference>
<proteinExistence type="predicted"/>
<dbReference type="EMBL" id="CAJOBH010130357">
    <property type="protein sequence ID" value="CAF4754180.1"/>
    <property type="molecule type" value="Genomic_DNA"/>
</dbReference>
<dbReference type="SUPFAM" id="SSF69318">
    <property type="entry name" value="Integrin alpha N-terminal domain"/>
    <property type="match status" value="1"/>
</dbReference>
<evidence type="ECO:0000313" key="3">
    <source>
        <dbReference type="Proteomes" id="UP000681967"/>
    </source>
</evidence>
<dbReference type="Gene3D" id="2.30.30.100">
    <property type="match status" value="1"/>
</dbReference>
<dbReference type="Proteomes" id="UP000681720">
    <property type="component" value="Unassembled WGS sequence"/>
</dbReference>
<sequence>MAYNVGISPNSIVAADFNNDTWLDLALTLSNESSVGVLFNDGNGVFQGLVKYTVGSSPSSVKANYYSKSG</sequence>
<evidence type="ECO:0000313" key="2">
    <source>
        <dbReference type="EMBL" id="CAF4991201.1"/>
    </source>
</evidence>
<reference evidence="1" key="1">
    <citation type="submission" date="2021-02" db="EMBL/GenBank/DDBJ databases">
        <authorList>
            <person name="Nowell W R."/>
        </authorList>
    </citation>
    <scope>NUCLEOTIDE SEQUENCE</scope>
</reference>
<accession>A0A8S3AY82</accession>
<protein>
    <submittedName>
        <fullName evidence="1">Uncharacterized protein</fullName>
    </submittedName>
</protein>